<dbReference type="GO" id="GO:0008840">
    <property type="term" value="F:4-hydroxy-tetrahydrodipicolinate synthase activity"/>
    <property type="evidence" value="ECO:0007669"/>
    <property type="project" value="TreeGrafter"/>
</dbReference>
<evidence type="ECO:0000313" key="6">
    <source>
        <dbReference type="EMBL" id="RIX77738.1"/>
    </source>
</evidence>
<dbReference type="Gene3D" id="3.20.20.70">
    <property type="entry name" value="Aldolase class I"/>
    <property type="match status" value="1"/>
</dbReference>
<feature type="binding site" evidence="5">
    <location>
        <position position="49"/>
    </location>
    <ligand>
        <name>pyruvate</name>
        <dbReference type="ChEBI" id="CHEBI:15361"/>
    </ligand>
</feature>
<dbReference type="RefSeq" id="WP_119555566.1">
    <property type="nucleotide sequence ID" value="NZ_QXMN01000023.1"/>
</dbReference>
<dbReference type="Pfam" id="PF00701">
    <property type="entry name" value="DHDPS"/>
    <property type="match status" value="1"/>
</dbReference>
<dbReference type="OrthoDB" id="199953at2"/>
<keyword evidence="7" id="KW-1185">Reference proteome</keyword>
<reference evidence="6 7" key="1">
    <citation type="submission" date="2018-09" db="EMBL/GenBank/DDBJ databases">
        <title>Acidovorax cavernicola nov. sp. isolated from Gruta de las Maravillas (Aracena, Spain).</title>
        <authorList>
            <person name="Jurado V."/>
            <person name="Gutierrez-Patricio S."/>
            <person name="Gonzalez-Pimentel J.L."/>
            <person name="Miller A.Z."/>
            <person name="Laiz L."/>
            <person name="Saiz-Jimenez C."/>
        </authorList>
    </citation>
    <scope>NUCLEOTIDE SEQUENCE [LARGE SCALE GENOMIC DNA]</scope>
    <source>
        <strain evidence="6 7">1011MAR4D40.2</strain>
    </source>
</reference>
<proteinExistence type="inferred from homology"/>
<comment type="caution">
    <text evidence="6">The sequence shown here is derived from an EMBL/GenBank/DDBJ whole genome shotgun (WGS) entry which is preliminary data.</text>
</comment>
<dbReference type="InterPro" id="IPR013785">
    <property type="entry name" value="Aldolase_TIM"/>
</dbReference>
<comment type="similarity">
    <text evidence="1 3">Belongs to the DapA family.</text>
</comment>
<dbReference type="EMBL" id="QXMN01000023">
    <property type="protein sequence ID" value="RIX77738.1"/>
    <property type="molecule type" value="Genomic_DNA"/>
</dbReference>
<dbReference type="PANTHER" id="PTHR12128">
    <property type="entry name" value="DIHYDRODIPICOLINATE SYNTHASE"/>
    <property type="match status" value="1"/>
</dbReference>
<dbReference type="GO" id="GO:0005829">
    <property type="term" value="C:cytosol"/>
    <property type="evidence" value="ECO:0007669"/>
    <property type="project" value="TreeGrafter"/>
</dbReference>
<evidence type="ECO:0000256" key="3">
    <source>
        <dbReference type="PIRNR" id="PIRNR001365"/>
    </source>
</evidence>
<gene>
    <name evidence="6" type="ORF">D3H34_18430</name>
</gene>
<keyword evidence="2 3" id="KW-0456">Lyase</keyword>
<evidence type="ECO:0000256" key="4">
    <source>
        <dbReference type="PIRSR" id="PIRSR001365-1"/>
    </source>
</evidence>
<dbReference type="PIRSF" id="PIRSF001365">
    <property type="entry name" value="DHDPS"/>
    <property type="match status" value="1"/>
</dbReference>
<name>A0A9X8D3F2_9BURK</name>
<dbReference type="CDD" id="cd00408">
    <property type="entry name" value="DHDPS-like"/>
    <property type="match status" value="1"/>
</dbReference>
<feature type="active site" description="Schiff-base intermediate with substrate" evidence="4">
    <location>
        <position position="166"/>
    </location>
</feature>
<dbReference type="Proteomes" id="UP000265619">
    <property type="component" value="Unassembled WGS sequence"/>
</dbReference>
<dbReference type="PANTHER" id="PTHR12128:SF66">
    <property type="entry name" value="4-HYDROXY-2-OXOGLUTARATE ALDOLASE, MITOCHONDRIAL"/>
    <property type="match status" value="1"/>
</dbReference>
<evidence type="ECO:0000256" key="1">
    <source>
        <dbReference type="ARBA" id="ARBA00007592"/>
    </source>
</evidence>
<dbReference type="SUPFAM" id="SSF51569">
    <property type="entry name" value="Aldolase"/>
    <property type="match status" value="1"/>
</dbReference>
<protein>
    <submittedName>
        <fullName evidence="6">Dihydrodipicolinate synthase family protein</fullName>
    </submittedName>
</protein>
<dbReference type="InterPro" id="IPR002220">
    <property type="entry name" value="DapA-like"/>
</dbReference>
<evidence type="ECO:0000256" key="5">
    <source>
        <dbReference type="PIRSR" id="PIRSR001365-2"/>
    </source>
</evidence>
<sequence length="302" mass="32248">MSAPFKGIISYPVTPFDKATGRVDLPAVRGLIDRLVERGSHGIAPLGSTGESAYLDDTEWDAVAEASIQQVGKRLPVIVGISDLTTRNAVRKAKFAEAAGADAVMVLPVSYWKLSDDEIFRHYATISQAVGVPIMVYNNPATSGVDMKPELIVRIVKDIENATMVKESSGDIQRMHTLRQLSDGGIPFFNGSNPLALEAFAAGAIGWCTAAPNLIPDWPLALYDTCTAGDLDRARDVFYAQLPILRFILQGGLPTTIKAGLGLRGFEAGVPRAPLLGLGAEGVQTLQALLKAIDARPQPGRN</sequence>
<evidence type="ECO:0000313" key="7">
    <source>
        <dbReference type="Proteomes" id="UP000265619"/>
    </source>
</evidence>
<accession>A0A9X8D3F2</accession>
<dbReference type="PRINTS" id="PR00146">
    <property type="entry name" value="DHPICSNTHASE"/>
</dbReference>
<dbReference type="AlphaFoldDB" id="A0A9X8D3F2"/>
<feature type="active site" description="Proton donor/acceptor" evidence="4">
    <location>
        <position position="137"/>
    </location>
</feature>
<organism evidence="6 7">
    <name type="scientific">Acidovorax cavernicola</name>
    <dbReference type="NCBI Taxonomy" id="1675792"/>
    <lineage>
        <taxon>Bacteria</taxon>
        <taxon>Pseudomonadati</taxon>
        <taxon>Pseudomonadota</taxon>
        <taxon>Betaproteobacteria</taxon>
        <taxon>Burkholderiales</taxon>
        <taxon>Comamonadaceae</taxon>
        <taxon>Acidovorax</taxon>
    </lineage>
</organism>
<evidence type="ECO:0000256" key="2">
    <source>
        <dbReference type="ARBA" id="ARBA00023239"/>
    </source>
</evidence>
<dbReference type="SMART" id="SM01130">
    <property type="entry name" value="DHDPS"/>
    <property type="match status" value="1"/>
</dbReference>